<dbReference type="OrthoDB" id="384737at2"/>
<comment type="caution">
    <text evidence="2">The sequence shown here is derived from an EMBL/GenBank/DDBJ whole genome shotgun (WGS) entry which is preliminary data.</text>
</comment>
<reference evidence="2 3" key="1">
    <citation type="submission" date="2016-10" db="EMBL/GenBank/DDBJ databases">
        <title>Draft genome sequences of four alkaliphilic bacteria belonging to the Anaerobacillus genus.</title>
        <authorList>
            <person name="Bassil N.M."/>
            <person name="Lloyd J.R."/>
        </authorList>
    </citation>
    <scope>NUCLEOTIDE SEQUENCE [LARGE SCALE GENOMIC DNA]</scope>
    <source>
        <strain evidence="2 3">DSM 22531</strain>
    </source>
</reference>
<dbReference type="Proteomes" id="UP000180057">
    <property type="component" value="Unassembled WGS sequence"/>
</dbReference>
<organism evidence="2 3">
    <name type="scientific">Anaerobacillus alkalidiazotrophicus</name>
    <dbReference type="NCBI Taxonomy" id="472963"/>
    <lineage>
        <taxon>Bacteria</taxon>
        <taxon>Bacillati</taxon>
        <taxon>Bacillota</taxon>
        <taxon>Bacilli</taxon>
        <taxon>Bacillales</taxon>
        <taxon>Bacillaceae</taxon>
        <taxon>Anaerobacillus</taxon>
    </lineage>
</organism>
<dbReference type="InterPro" id="IPR050404">
    <property type="entry name" value="Heme-degrading_MO"/>
</dbReference>
<proteinExistence type="predicted"/>
<name>A0A1S2M8G9_9BACI</name>
<dbReference type="RefSeq" id="WP_071389189.1">
    <property type="nucleotide sequence ID" value="NZ_MLQS01000006.1"/>
</dbReference>
<evidence type="ECO:0000313" key="2">
    <source>
        <dbReference type="EMBL" id="OIJ20884.1"/>
    </source>
</evidence>
<feature type="domain" description="ABM" evidence="1">
    <location>
        <begin position="2"/>
        <end position="91"/>
    </location>
</feature>
<dbReference type="InterPro" id="IPR011008">
    <property type="entry name" value="Dimeric_a/b-barrel"/>
</dbReference>
<dbReference type="SUPFAM" id="SSF54909">
    <property type="entry name" value="Dimeric alpha+beta barrel"/>
    <property type="match status" value="1"/>
</dbReference>
<gene>
    <name evidence="2" type="ORF">BKP45_07895</name>
</gene>
<dbReference type="PROSITE" id="PS51725">
    <property type="entry name" value="ABM"/>
    <property type="match status" value="1"/>
</dbReference>
<keyword evidence="3" id="KW-1185">Reference proteome</keyword>
<dbReference type="InterPro" id="IPR007138">
    <property type="entry name" value="ABM_dom"/>
</dbReference>
<sequence length="106" mass="12181">MIIINNTVQVKKGFADKLIQRFDRPGNVESFEGFLGLKVLQKRGTADYDEIVINTLWESKEAHDAWARSDEFKKSHSGSRPEFIINNKIELYDVVASREPKVEVNN</sequence>
<dbReference type="Gene3D" id="3.30.70.100">
    <property type="match status" value="1"/>
</dbReference>
<dbReference type="AlphaFoldDB" id="A0A1S2M8G9"/>
<accession>A0A1S2M8G9</accession>
<evidence type="ECO:0000313" key="3">
    <source>
        <dbReference type="Proteomes" id="UP000180057"/>
    </source>
</evidence>
<dbReference type="Pfam" id="PF03992">
    <property type="entry name" value="ABM"/>
    <property type="match status" value="1"/>
</dbReference>
<dbReference type="PANTHER" id="PTHR34474">
    <property type="entry name" value="SIGNAL TRANSDUCTION PROTEIN TRAP"/>
    <property type="match status" value="1"/>
</dbReference>
<evidence type="ECO:0000259" key="1">
    <source>
        <dbReference type="PROSITE" id="PS51725"/>
    </source>
</evidence>
<dbReference type="EMBL" id="MLQS01000006">
    <property type="protein sequence ID" value="OIJ20884.1"/>
    <property type="molecule type" value="Genomic_DNA"/>
</dbReference>
<dbReference type="PANTHER" id="PTHR34474:SF4">
    <property type="entry name" value="HEME OXYGENASE (STAPHYLOBILIN-PRODUCING) 1"/>
    <property type="match status" value="1"/>
</dbReference>
<protein>
    <recommendedName>
        <fullName evidence="1">ABM domain-containing protein</fullName>
    </recommendedName>
</protein>
<dbReference type="STRING" id="472963.BKP45_07895"/>